<reference evidence="7" key="1">
    <citation type="journal article" date="2021" name="Sci. Rep.">
        <title>Diploid genomic architecture of Nitzschia inconspicua, an elite biomass production diatom.</title>
        <authorList>
            <person name="Oliver A."/>
            <person name="Podell S."/>
            <person name="Pinowska A."/>
            <person name="Traller J.C."/>
            <person name="Smith S.R."/>
            <person name="McClure R."/>
            <person name="Beliaev A."/>
            <person name="Bohutskyi P."/>
            <person name="Hill E.A."/>
            <person name="Rabines A."/>
            <person name="Zheng H."/>
            <person name="Allen L.Z."/>
            <person name="Kuo A."/>
            <person name="Grigoriev I.V."/>
            <person name="Allen A.E."/>
            <person name="Hazlebeck D."/>
            <person name="Allen E.E."/>
        </authorList>
    </citation>
    <scope>NUCLEOTIDE SEQUENCE</scope>
    <source>
        <strain evidence="7">Hildebrandi</strain>
    </source>
</reference>
<comment type="caution">
    <text evidence="7">The sequence shown here is derived from an EMBL/GenBank/DDBJ whole genome shotgun (WGS) entry which is preliminary data.</text>
</comment>
<keyword evidence="8" id="KW-1185">Reference proteome</keyword>
<dbReference type="PANTHER" id="PTHR42715:SF10">
    <property type="entry name" value="BETA-GLUCOSIDASE"/>
    <property type="match status" value="1"/>
</dbReference>
<feature type="domain" description="Fibronectin type III-like" evidence="6">
    <location>
        <begin position="502"/>
        <end position="569"/>
    </location>
</feature>
<dbReference type="Pfam" id="PF14310">
    <property type="entry name" value="Fn3-like"/>
    <property type="match status" value="1"/>
</dbReference>
<dbReference type="InterPro" id="IPR050288">
    <property type="entry name" value="Cellulose_deg_GH3"/>
</dbReference>
<dbReference type="GO" id="GO:0005975">
    <property type="term" value="P:carbohydrate metabolic process"/>
    <property type="evidence" value="ECO:0007669"/>
    <property type="project" value="InterPro"/>
</dbReference>
<dbReference type="InterPro" id="IPR001764">
    <property type="entry name" value="Glyco_hydro_3_N"/>
</dbReference>
<keyword evidence="5" id="KW-0119">Carbohydrate metabolism</keyword>
<dbReference type="SMART" id="SM01217">
    <property type="entry name" value="Fn3_like"/>
    <property type="match status" value="1"/>
</dbReference>
<gene>
    <name evidence="7" type="ORF">IV203_002705</name>
</gene>
<dbReference type="InterPro" id="IPR002772">
    <property type="entry name" value="Glyco_hydro_3_C"/>
</dbReference>
<dbReference type="Pfam" id="PF01915">
    <property type="entry name" value="Glyco_hydro_3_C"/>
    <property type="match status" value="2"/>
</dbReference>
<comment type="similarity">
    <text evidence="2">Belongs to the glycosyl hydrolase 3 family.</text>
</comment>
<proteinExistence type="inferred from homology"/>
<dbReference type="InterPro" id="IPR026891">
    <property type="entry name" value="Fn3-like"/>
</dbReference>
<evidence type="ECO:0000313" key="7">
    <source>
        <dbReference type="EMBL" id="KAG7353350.1"/>
    </source>
</evidence>
<dbReference type="GO" id="GO:0008422">
    <property type="term" value="F:beta-glucosidase activity"/>
    <property type="evidence" value="ECO:0007669"/>
    <property type="project" value="UniProtKB-EC"/>
</dbReference>
<name>A0A9K3PMW9_9STRA</name>
<evidence type="ECO:0000256" key="5">
    <source>
        <dbReference type="ARBA" id="ARBA00023277"/>
    </source>
</evidence>
<sequence>MTEHEQLASSSSSIALLSQFSSWQDKLTWLNGYDLWNLHPIPGLTPANETSSIRLSDGPHGPVRGNDQLLRTMGRALALESEYYDVQVLLGPGVNLKRHPTGGRNHEYFSEDPYLTGRLACAYIEGVQESGKVAACIKHFCLNNQESHRMVVNVLCDDRTMRELYLPAFEMTIKGKSSRQQPKTIMASYNRVMGKYACENSRLLTDILRDEWKFDGVVVSDWAAVSDRVEAIRAGMDLEMPGSKGAYDPEVLQAVQDGRLSPSHIDECAGRINRLIQEFQPKNNDHKEQASHVDTSKAQDMFERHDQLAREIAHECIVLLQNNDNLLPLDKSKTRNISVICLYDALSDLYKGDHEEYSIFYAPGYDADEDDDEIHQRLVDEAVEVAAKGDVVLVCVGLPEIMESEGFDRPHIHMPEEHAILDGFLLGQAGGGAMLDVLFGIASPSGRLPEAIPISIDDIPATRYFPGTRDLVQYREGLDVGYRYFDTNDIPVRFPFGHGLAYTSFAYENLQVAIHVDEDYFQKLEIEPGQSRAVEFELDIRSFAFFDTGSNEWTVESSSQFEIQVGSSSRDIRLSDTIRFKTGKKATTEARQSYPPKATQNGAPLSSIVGDDVFADRFGMLRYNVLQMIEEDNLTQSIQSCKPIHRNTLLKDAATVSLIARVMMKVIIHVASREVQDGPTRKRELKMITANVENLPLRNIVLFSQGKISFQFLDSLILLMNGNYSKGFRTILFSQKRQTDIQEDDPNY</sequence>
<evidence type="ECO:0000256" key="3">
    <source>
        <dbReference type="ARBA" id="ARBA00012744"/>
    </source>
</evidence>
<accession>A0A9K3PMW9</accession>
<evidence type="ECO:0000256" key="4">
    <source>
        <dbReference type="ARBA" id="ARBA00022801"/>
    </source>
</evidence>
<keyword evidence="4" id="KW-0378">Hydrolase</keyword>
<dbReference type="PROSITE" id="PS00775">
    <property type="entry name" value="GLYCOSYL_HYDROL_F3"/>
    <property type="match status" value="1"/>
</dbReference>
<organism evidence="7 8">
    <name type="scientific">Nitzschia inconspicua</name>
    <dbReference type="NCBI Taxonomy" id="303405"/>
    <lineage>
        <taxon>Eukaryota</taxon>
        <taxon>Sar</taxon>
        <taxon>Stramenopiles</taxon>
        <taxon>Ochrophyta</taxon>
        <taxon>Bacillariophyta</taxon>
        <taxon>Bacillariophyceae</taxon>
        <taxon>Bacillariophycidae</taxon>
        <taxon>Bacillariales</taxon>
        <taxon>Bacillariaceae</taxon>
        <taxon>Nitzschia</taxon>
    </lineage>
</organism>
<evidence type="ECO:0000313" key="8">
    <source>
        <dbReference type="Proteomes" id="UP000693970"/>
    </source>
</evidence>
<dbReference type="InterPro" id="IPR019800">
    <property type="entry name" value="Glyco_hydro_3_AS"/>
</dbReference>
<evidence type="ECO:0000256" key="2">
    <source>
        <dbReference type="ARBA" id="ARBA00005336"/>
    </source>
</evidence>
<reference evidence="7" key="2">
    <citation type="submission" date="2021-04" db="EMBL/GenBank/DDBJ databases">
        <authorList>
            <person name="Podell S."/>
        </authorList>
    </citation>
    <scope>NUCLEOTIDE SEQUENCE</scope>
    <source>
        <strain evidence="7">Hildebrandi</strain>
    </source>
</reference>
<dbReference type="EMBL" id="JAGRRH010000016">
    <property type="protein sequence ID" value="KAG7353350.1"/>
    <property type="molecule type" value="Genomic_DNA"/>
</dbReference>
<dbReference type="Proteomes" id="UP000693970">
    <property type="component" value="Unassembled WGS sequence"/>
</dbReference>
<comment type="catalytic activity">
    <reaction evidence="1">
        <text>Hydrolysis of terminal, non-reducing beta-D-glucosyl residues with release of beta-D-glucose.</text>
        <dbReference type="EC" id="3.2.1.21"/>
    </reaction>
</comment>
<evidence type="ECO:0000256" key="1">
    <source>
        <dbReference type="ARBA" id="ARBA00000448"/>
    </source>
</evidence>
<protein>
    <recommendedName>
        <fullName evidence="3">beta-glucosidase</fullName>
        <ecNumber evidence="3">3.2.1.21</ecNumber>
    </recommendedName>
</protein>
<dbReference type="PANTHER" id="PTHR42715">
    <property type="entry name" value="BETA-GLUCOSIDASE"/>
    <property type="match status" value="1"/>
</dbReference>
<dbReference type="Pfam" id="PF00933">
    <property type="entry name" value="Glyco_hydro_3"/>
    <property type="match status" value="1"/>
</dbReference>
<dbReference type="AlphaFoldDB" id="A0A9K3PMW9"/>
<dbReference type="OrthoDB" id="416222at2759"/>
<evidence type="ECO:0000259" key="6">
    <source>
        <dbReference type="SMART" id="SM01217"/>
    </source>
</evidence>
<dbReference type="EC" id="3.2.1.21" evidence="3"/>